<dbReference type="InterPro" id="IPR015424">
    <property type="entry name" value="PyrdxlP-dep_Trfase"/>
</dbReference>
<organism evidence="5 6">
    <name type="scientific">Cristinia sonorae</name>
    <dbReference type="NCBI Taxonomy" id="1940300"/>
    <lineage>
        <taxon>Eukaryota</taxon>
        <taxon>Fungi</taxon>
        <taxon>Dikarya</taxon>
        <taxon>Basidiomycota</taxon>
        <taxon>Agaricomycotina</taxon>
        <taxon>Agaricomycetes</taxon>
        <taxon>Agaricomycetidae</taxon>
        <taxon>Agaricales</taxon>
        <taxon>Pleurotineae</taxon>
        <taxon>Stephanosporaceae</taxon>
        <taxon>Cristinia</taxon>
    </lineage>
</organism>
<reference evidence="5" key="1">
    <citation type="journal article" date="2021" name="New Phytol.">
        <title>Evolutionary innovations through gain and loss of genes in the ectomycorrhizal Boletales.</title>
        <authorList>
            <person name="Wu G."/>
            <person name="Miyauchi S."/>
            <person name="Morin E."/>
            <person name="Kuo A."/>
            <person name="Drula E."/>
            <person name="Varga T."/>
            <person name="Kohler A."/>
            <person name="Feng B."/>
            <person name="Cao Y."/>
            <person name="Lipzen A."/>
            <person name="Daum C."/>
            <person name="Hundley H."/>
            <person name="Pangilinan J."/>
            <person name="Johnson J."/>
            <person name="Barry K."/>
            <person name="LaButti K."/>
            <person name="Ng V."/>
            <person name="Ahrendt S."/>
            <person name="Min B."/>
            <person name="Choi I.G."/>
            <person name="Park H."/>
            <person name="Plett J.M."/>
            <person name="Magnuson J."/>
            <person name="Spatafora J.W."/>
            <person name="Nagy L.G."/>
            <person name="Henrissat B."/>
            <person name="Grigoriev I.V."/>
            <person name="Yang Z.L."/>
            <person name="Xu J."/>
            <person name="Martin F.M."/>
        </authorList>
    </citation>
    <scope>NUCLEOTIDE SEQUENCE</scope>
    <source>
        <strain evidence="5">KKN 215</strain>
    </source>
</reference>
<evidence type="ECO:0000256" key="3">
    <source>
        <dbReference type="ARBA" id="ARBA00023239"/>
    </source>
</evidence>
<comment type="caution">
    <text evidence="5">The sequence shown here is derived from an EMBL/GenBank/DDBJ whole genome shotgun (WGS) entry which is preliminary data.</text>
</comment>
<gene>
    <name evidence="5" type="ORF">BXZ70DRAFT_890507</name>
</gene>
<evidence type="ECO:0000256" key="4">
    <source>
        <dbReference type="PIRSR" id="PIRSR602129-50"/>
    </source>
</evidence>
<dbReference type="GO" id="GO:0016830">
    <property type="term" value="F:carbon-carbon lyase activity"/>
    <property type="evidence" value="ECO:0007669"/>
    <property type="project" value="InterPro"/>
</dbReference>
<keyword evidence="3" id="KW-0456">Lyase</keyword>
<dbReference type="Pfam" id="PF00282">
    <property type="entry name" value="Pyridoxal_deC"/>
    <property type="match status" value="1"/>
</dbReference>
<dbReference type="AlphaFoldDB" id="A0A8K0URY1"/>
<comment type="cofactor">
    <cofactor evidence="1 4">
        <name>pyridoxal 5'-phosphate</name>
        <dbReference type="ChEBI" id="CHEBI:597326"/>
    </cofactor>
</comment>
<dbReference type="GO" id="GO:0030170">
    <property type="term" value="F:pyridoxal phosphate binding"/>
    <property type="evidence" value="ECO:0007669"/>
    <property type="project" value="InterPro"/>
</dbReference>
<proteinExistence type="predicted"/>
<dbReference type="InterPro" id="IPR002129">
    <property type="entry name" value="PyrdxlP-dep_de-COase"/>
</dbReference>
<sequence>MSTQPPRAHSSDNSHHEAIASWFLGPKAENHQVMRDAFNTIVNDLQNARLDYHPEDQEFVTADVKDSISYNSSLDRMKDLLSTLSRYMSEHNIPFYSPRYNGHMNADLSLPGTLGYMMTMLYNPNNVAPESSPVTSLIEYWVGQDLCEVLGYRRASATVELTAPSSEPIGWGHITSGGSIANLESMWVARNLKYYPLALRNAMAPGAPFNYISHTFRVRLCSDGPESEGKLFSACDTWELLNLAPSTVLDLAPRLTSEYGMSSDYVQKVMADYICQTVTKDKLDKDFEIDKPPVYFAGSTKHYSWPKCAAITGIGSENMRDVRLDNRTRMDHHHLADLLEECLQERRAVYAVVAIAGSTEHGAVDPVAEIVHLRDRYQKRGLSFLIHVDAAWGGYFTTLLRDEPKCTFQANSDHIEPSMTLLPYTRRQLEALKYADSVTIDPHKSGHIPYPAGGLCYRDGRSRFLVTWTSPYIDFQEEGVQTMGTYGVEGSKPGASAVAAWMSHKSIGLHKNGYGSVLGEAIFTSAKFYCHWATMEDTDLIVVPFNMLPSETKPGSSEAHVQAEKEFIRERILKPTNRELLADTEAMRLLSTLGSDLMINVFACNFRIDGELNTNITEANNLNSKIYERVAILHARDKAVDRDIWVMSTVLKQKHLGEALTNYKRRLSLEGDEDLFVLVNVSMSPFPTETNFISSLAEAFKQTANEVIRQSCVPRNIILPDYHTFILQGTDPVYMVSMPMFHMANFREQVILCVDLPEDVRQAYADAREDTPGVVFTISTADEEVLSDILLRGSFIANMDDSLPTSRRSLSDPDQWHFQSDFEVSNIRIIQRRSLDSSRLDSKYPSHMPFYLYGTRDQMHIDHILLCSPNVQLSSDQVTLDLHPDFGDFDFDAELEDGVIAVMDDVREEVMQPFGPGHDPTFFRPNRTFRVSLYRDPSSSPGMASPFSDLLARGTITLGACVYRDFEKINRDLTAPVTKSKRTATPEFEAFKKFITGETDCQKLDFATLDIVPPQPPAAPPVKLGGFLIADRYQEGACSDRNRNIGKRSSWKVSWSTDMGRSQ</sequence>
<keyword evidence="5" id="KW-0808">Transferase</keyword>
<accession>A0A8K0URY1</accession>
<dbReference type="GO" id="GO:0016740">
    <property type="term" value="F:transferase activity"/>
    <property type="evidence" value="ECO:0007669"/>
    <property type="project" value="UniProtKB-KW"/>
</dbReference>
<dbReference type="PANTHER" id="PTHR42735">
    <property type="match status" value="1"/>
</dbReference>
<dbReference type="EMBL" id="JAEVFJ010000009">
    <property type="protein sequence ID" value="KAH8102683.1"/>
    <property type="molecule type" value="Genomic_DNA"/>
</dbReference>
<evidence type="ECO:0000313" key="6">
    <source>
        <dbReference type="Proteomes" id="UP000813824"/>
    </source>
</evidence>
<evidence type="ECO:0000313" key="5">
    <source>
        <dbReference type="EMBL" id="KAH8102683.1"/>
    </source>
</evidence>
<evidence type="ECO:0000256" key="2">
    <source>
        <dbReference type="ARBA" id="ARBA00022898"/>
    </source>
</evidence>
<dbReference type="InterPro" id="IPR050477">
    <property type="entry name" value="GrpII_AminoAcid_Decarb"/>
</dbReference>
<protein>
    <submittedName>
        <fullName evidence="5">Pyridoxal phosphate-dependent transferase</fullName>
    </submittedName>
</protein>
<dbReference type="Proteomes" id="UP000813824">
    <property type="component" value="Unassembled WGS sequence"/>
</dbReference>
<feature type="modified residue" description="N6-(pyridoxal phosphate)lysine" evidence="4">
    <location>
        <position position="444"/>
    </location>
</feature>
<dbReference type="SUPFAM" id="SSF53383">
    <property type="entry name" value="PLP-dependent transferases"/>
    <property type="match status" value="1"/>
</dbReference>
<dbReference type="Gene3D" id="3.40.640.10">
    <property type="entry name" value="Type I PLP-dependent aspartate aminotransferase-like (Major domain)"/>
    <property type="match status" value="1"/>
</dbReference>
<dbReference type="GO" id="GO:0019752">
    <property type="term" value="P:carboxylic acid metabolic process"/>
    <property type="evidence" value="ECO:0007669"/>
    <property type="project" value="InterPro"/>
</dbReference>
<dbReference type="InterPro" id="IPR015421">
    <property type="entry name" value="PyrdxlP-dep_Trfase_major"/>
</dbReference>
<name>A0A8K0URY1_9AGAR</name>
<dbReference type="OrthoDB" id="2161780at2759"/>
<evidence type="ECO:0000256" key="1">
    <source>
        <dbReference type="ARBA" id="ARBA00001933"/>
    </source>
</evidence>
<dbReference type="PANTHER" id="PTHR42735:SF4">
    <property type="entry name" value="PYRIDOXAL PHOSPHATE-DEPENDENT DECARBOXYLASE FAMILY PROTEIN"/>
    <property type="match status" value="1"/>
</dbReference>
<keyword evidence="2 4" id="KW-0663">Pyridoxal phosphate</keyword>
<keyword evidence="6" id="KW-1185">Reference proteome</keyword>